<accession>A0A172WVL0</accession>
<reference evidence="1 2" key="1">
    <citation type="submission" date="2016-05" db="EMBL/GenBank/DDBJ databases">
        <title>Genome sequence of Pseudomonas stutzeri 273 and identification of the exopolysaccharide biosynthesis locus.</title>
        <authorList>
            <person name="Wu S."/>
            <person name="Sun C."/>
        </authorList>
    </citation>
    <scope>NUCLEOTIDE SEQUENCE [LARGE SCALE GENOMIC DNA]</scope>
    <source>
        <strain evidence="1 2">273</strain>
    </source>
</reference>
<proteinExistence type="predicted"/>
<protein>
    <submittedName>
        <fullName evidence="1">Uncharacterized protein</fullName>
    </submittedName>
</protein>
<name>A0A172WVL0_STUST</name>
<organism evidence="1 2">
    <name type="scientific">Stutzerimonas stutzeri</name>
    <name type="common">Pseudomonas stutzeri</name>
    <dbReference type="NCBI Taxonomy" id="316"/>
    <lineage>
        <taxon>Bacteria</taxon>
        <taxon>Pseudomonadati</taxon>
        <taxon>Pseudomonadota</taxon>
        <taxon>Gammaproteobacteria</taxon>
        <taxon>Pseudomonadales</taxon>
        <taxon>Pseudomonadaceae</taxon>
        <taxon>Stutzerimonas</taxon>
    </lineage>
</organism>
<gene>
    <name evidence="1" type="ORF">PS273GM_21235</name>
</gene>
<evidence type="ECO:0000313" key="2">
    <source>
        <dbReference type="Proteomes" id="UP000077787"/>
    </source>
</evidence>
<evidence type="ECO:0000313" key="1">
    <source>
        <dbReference type="EMBL" id="ANF27473.1"/>
    </source>
</evidence>
<dbReference type="AlphaFoldDB" id="A0A172WVL0"/>
<dbReference type="EMBL" id="CP015641">
    <property type="protein sequence ID" value="ANF27473.1"/>
    <property type="molecule type" value="Genomic_DNA"/>
</dbReference>
<dbReference type="Proteomes" id="UP000077787">
    <property type="component" value="Chromosome"/>
</dbReference>
<sequence>MASKADQAVGVLAGFMQLPQTGQLPTRCKVRCRALVAFGFLFIQYATAQTRGDADHTVEPVEADELTPLLCDIQFVLRGHCVGRRAVYTILIKEQPDNLVPARQHRLGETQGAA</sequence>